<evidence type="ECO:0000259" key="6">
    <source>
        <dbReference type="PROSITE" id="PS50885"/>
    </source>
</evidence>
<organism evidence="7 8">
    <name type="scientific">Parachlamydia acanthamoebae (strain UV7)</name>
    <dbReference type="NCBI Taxonomy" id="765952"/>
    <lineage>
        <taxon>Bacteria</taxon>
        <taxon>Pseudomonadati</taxon>
        <taxon>Chlamydiota</taxon>
        <taxon>Chlamydiia</taxon>
        <taxon>Parachlamydiales</taxon>
        <taxon>Parachlamydiaceae</taxon>
        <taxon>Parachlamydia</taxon>
    </lineage>
</organism>
<dbReference type="GO" id="GO:0016020">
    <property type="term" value="C:membrane"/>
    <property type="evidence" value="ECO:0007669"/>
    <property type="project" value="InterPro"/>
</dbReference>
<dbReference type="SUPFAM" id="SSF58104">
    <property type="entry name" value="Methyl-accepting chemotaxis protein (MCP) signaling domain"/>
    <property type="match status" value="1"/>
</dbReference>
<dbReference type="CDD" id="cd06225">
    <property type="entry name" value="HAMP"/>
    <property type="match status" value="1"/>
</dbReference>
<dbReference type="SMART" id="SM00283">
    <property type="entry name" value="MA"/>
    <property type="match status" value="1"/>
</dbReference>
<sequence>MMLSKLTAWMNNIQGKFTYHQRFWFFFFVYLFFMPIPAYLMITAQNYLIHGTKKQIIGYQYVPVMQTLLNNIAKTWIFYLASSNSETQEKHFKEDLLEVTSKAIAQLKNVQKAHPSSNFLDHLGKGFSDSRKVEMDFDAWEKAWKQLIEIKPARTQDERNALTSELFQSLLSRYSDIKDAYGISSDSNAWINKMGYLLFETLPKNGIFITEFFGGHLKKSVPLTLNELLVAQKIQSNIKQINPLLNDPTFLKLKDDQVKDALKDYFQAIEDLVYQINTSKYENIYSKDLRSKVVNTLESALTLEKISHEKIIQALTTQLNTYQMQQYFALAYWFICSLILTIFAITRSFTRHLFKILRHLQRLAKGDVALTPDSDSRDEFGQIGHAVNQMVESVQSIVYKLQELGKKLQSFTEEMTWSTKAQEQTISSQERSIKSIDSKAQQIALESRHLADTMKALSLASRQTSLAKNAHTGLERLKDKIPVLVDASSKISEVLQSIEGKVKDTSRLLSFITSISDEADTLFLNAAIETESAGEHKQSFAEFTKQIQRFANNTQEATANILQIINKVSLHVSVVKQDVHYGLDEILSGANRIKTVSSQLSDITQHVEKQVVKFENVSQVMQQQAGDAEGIIGAISGLLESTKKNLPIVHELDETISQLNSAADELQKALHFFFHNPKKTYEIT</sequence>
<proteinExistence type="inferred from homology"/>
<dbReference type="EMBL" id="FR872580">
    <property type="protein sequence ID" value="CCB86109.1"/>
    <property type="molecule type" value="Genomic_DNA"/>
</dbReference>
<dbReference type="GO" id="GO:0007165">
    <property type="term" value="P:signal transduction"/>
    <property type="evidence" value="ECO:0007669"/>
    <property type="project" value="UniProtKB-KW"/>
</dbReference>
<keyword evidence="4" id="KW-0472">Membrane</keyword>
<dbReference type="PANTHER" id="PTHR32089:SF112">
    <property type="entry name" value="LYSOZYME-LIKE PROTEIN-RELATED"/>
    <property type="match status" value="1"/>
</dbReference>
<dbReference type="RefSeq" id="WP_013924795.1">
    <property type="nucleotide sequence ID" value="NC_015702.1"/>
</dbReference>
<gene>
    <name evidence="7" type="primary">tar3</name>
    <name evidence="7" type="ordered locus">PUV_11590</name>
</gene>
<accession>F8KWR4</accession>
<dbReference type="OrthoDB" id="344090at2"/>
<dbReference type="PROSITE" id="PS50885">
    <property type="entry name" value="HAMP"/>
    <property type="match status" value="1"/>
</dbReference>
<keyword evidence="8" id="KW-1185">Reference proteome</keyword>
<evidence type="ECO:0000259" key="5">
    <source>
        <dbReference type="PROSITE" id="PS50111"/>
    </source>
</evidence>
<dbReference type="PROSITE" id="PS50111">
    <property type="entry name" value="CHEMOTAXIS_TRANSDUC_2"/>
    <property type="match status" value="1"/>
</dbReference>
<dbReference type="HOGENOM" id="CLU_403780_0_0_0"/>
<dbReference type="Gene3D" id="1.10.287.950">
    <property type="entry name" value="Methyl-accepting chemotaxis protein"/>
    <property type="match status" value="1"/>
</dbReference>
<evidence type="ECO:0000313" key="7">
    <source>
        <dbReference type="EMBL" id="CCB86109.1"/>
    </source>
</evidence>
<feature type="transmembrane region" description="Helical" evidence="4">
    <location>
        <begin position="327"/>
        <end position="346"/>
    </location>
</feature>
<keyword evidence="4" id="KW-0812">Transmembrane</keyword>
<comment type="similarity">
    <text evidence="2">Belongs to the methyl-accepting chemotaxis (MCP) protein family.</text>
</comment>
<keyword evidence="1 3" id="KW-0807">Transducer</keyword>
<evidence type="ECO:0000256" key="4">
    <source>
        <dbReference type="SAM" id="Phobius"/>
    </source>
</evidence>
<protein>
    <submittedName>
        <fullName evidence="7">Methyl-accepting chemotaxis protein Tar</fullName>
    </submittedName>
</protein>
<dbReference type="InterPro" id="IPR003660">
    <property type="entry name" value="HAMP_dom"/>
</dbReference>
<dbReference type="Pfam" id="PF00015">
    <property type="entry name" value="MCPsignal"/>
    <property type="match status" value="1"/>
</dbReference>
<feature type="transmembrane region" description="Helical" evidence="4">
    <location>
        <begin position="23"/>
        <end position="42"/>
    </location>
</feature>
<dbReference type="Proteomes" id="UP000000495">
    <property type="component" value="Chromosome"/>
</dbReference>
<dbReference type="STRING" id="765952.PUV_11590"/>
<evidence type="ECO:0000256" key="2">
    <source>
        <dbReference type="ARBA" id="ARBA00029447"/>
    </source>
</evidence>
<evidence type="ECO:0000313" key="8">
    <source>
        <dbReference type="Proteomes" id="UP000000495"/>
    </source>
</evidence>
<dbReference type="eggNOG" id="COG0840">
    <property type="taxonomic scope" value="Bacteria"/>
</dbReference>
<reference key="1">
    <citation type="journal article" date="2011" name="Mol. Biol. Evol.">
        <title>Unity in variety -- the pan-genome of the Chlamydiae.</title>
        <authorList>
            <person name="Collingro A."/>
            <person name="Tischler P."/>
            <person name="Weinmaier T."/>
            <person name="Penz T."/>
            <person name="Heinz E."/>
            <person name="Brunham R.C."/>
            <person name="Read T.D."/>
            <person name="Bavoil P.M."/>
            <person name="Sachse K."/>
            <person name="Kahane S."/>
            <person name="Friedman M.G."/>
            <person name="Rattei T."/>
            <person name="Myers G.S.A."/>
            <person name="Horn M."/>
        </authorList>
    </citation>
    <scope>NUCLEOTIDE SEQUENCE</scope>
    <source>
        <strain>UV7</strain>
    </source>
</reference>
<feature type="domain" description="HAMP" evidence="6">
    <location>
        <begin position="347"/>
        <end position="399"/>
    </location>
</feature>
<dbReference type="PANTHER" id="PTHR32089">
    <property type="entry name" value="METHYL-ACCEPTING CHEMOTAXIS PROTEIN MCPB"/>
    <property type="match status" value="1"/>
</dbReference>
<dbReference type="AlphaFoldDB" id="F8KWR4"/>
<keyword evidence="4" id="KW-1133">Transmembrane helix</keyword>
<dbReference type="Pfam" id="PF00672">
    <property type="entry name" value="HAMP"/>
    <property type="match status" value="1"/>
</dbReference>
<dbReference type="SMART" id="SM00304">
    <property type="entry name" value="HAMP"/>
    <property type="match status" value="1"/>
</dbReference>
<dbReference type="InterPro" id="IPR004089">
    <property type="entry name" value="MCPsignal_dom"/>
</dbReference>
<dbReference type="KEGG" id="puv:PUV_11590"/>
<feature type="domain" description="Methyl-accepting transducer" evidence="5">
    <location>
        <begin position="404"/>
        <end position="639"/>
    </location>
</feature>
<reference evidence="7 8" key="2">
    <citation type="journal article" date="2011" name="Mol. Biol. Evol.">
        <title>Unity in variety--the pan-genome of the Chlamydiae.</title>
        <authorList>
            <person name="Collingro A."/>
            <person name="Tischler P."/>
            <person name="Weinmaier T."/>
            <person name="Penz T."/>
            <person name="Heinz E."/>
            <person name="Brunham R.C."/>
            <person name="Read T.D."/>
            <person name="Bavoil P.M."/>
            <person name="Sachse K."/>
            <person name="Kahane S."/>
            <person name="Friedman M.G."/>
            <person name="Rattei T."/>
            <person name="Myers G.S."/>
            <person name="Horn M."/>
        </authorList>
    </citation>
    <scope>NUCLEOTIDE SEQUENCE [LARGE SCALE GENOMIC DNA]</scope>
    <source>
        <strain evidence="8">UV7</strain>
    </source>
</reference>
<evidence type="ECO:0000256" key="1">
    <source>
        <dbReference type="ARBA" id="ARBA00023224"/>
    </source>
</evidence>
<evidence type="ECO:0000256" key="3">
    <source>
        <dbReference type="PROSITE-ProRule" id="PRU00284"/>
    </source>
</evidence>
<name>F8KWR4_PARAV</name>